<accession>A0ABY5U1G4</accession>
<gene>
    <name evidence="1" type="ORF">NYR52_09440</name>
</gene>
<protein>
    <submittedName>
        <fullName evidence="1">Uncharacterized protein</fullName>
    </submittedName>
</protein>
<reference evidence="1" key="1">
    <citation type="submission" date="2022-08" db="EMBL/GenBank/DDBJ databases">
        <title>The complete genome sequence of the thermophilic bacterium Laceyella sacchari FBKL4.010 reveals the basis for tetramethylpyrazine biosynthesis in Moutai-flavor Daqu.</title>
        <authorList>
            <person name="Li D."/>
            <person name="Huang W."/>
            <person name="Wang C."/>
            <person name="Qiu S."/>
        </authorList>
    </citation>
    <scope>NUCLEOTIDE SEQUENCE</scope>
    <source>
        <strain evidence="1">FBKL4.014</strain>
    </source>
</reference>
<proteinExistence type="predicted"/>
<dbReference type="Proteomes" id="UP001058650">
    <property type="component" value="Chromosome"/>
</dbReference>
<keyword evidence="2" id="KW-1185">Reference proteome</keyword>
<evidence type="ECO:0000313" key="2">
    <source>
        <dbReference type="Proteomes" id="UP001058650"/>
    </source>
</evidence>
<evidence type="ECO:0000313" key="1">
    <source>
        <dbReference type="EMBL" id="UWE02415.1"/>
    </source>
</evidence>
<name>A0ABY5U1G4_LACSH</name>
<organism evidence="1 2">
    <name type="scientific">Laceyella sacchari</name>
    <name type="common">Thermoactinomyces thalpophilus</name>
    <dbReference type="NCBI Taxonomy" id="37482"/>
    <lineage>
        <taxon>Bacteria</taxon>
        <taxon>Bacillati</taxon>
        <taxon>Bacillota</taxon>
        <taxon>Bacilli</taxon>
        <taxon>Bacillales</taxon>
        <taxon>Thermoactinomycetaceae</taxon>
        <taxon>Laceyella</taxon>
    </lineage>
</organism>
<sequence>MQLIGWRYALHLLQPTHAEPLYSIIKDSPHLCDYMITPMASLEDMKRNVNHASICRD</sequence>
<dbReference type="EMBL" id="CP103866">
    <property type="protein sequence ID" value="UWE02415.1"/>
    <property type="molecule type" value="Genomic_DNA"/>
</dbReference>
<dbReference type="RefSeq" id="WP_259435539.1">
    <property type="nucleotide sequence ID" value="NZ_CP103866.1"/>
</dbReference>